<dbReference type="InterPro" id="IPR036770">
    <property type="entry name" value="Ankyrin_rpt-contain_sf"/>
</dbReference>
<reference evidence="4 5" key="1">
    <citation type="journal article" date="2014" name="PLoS ONE">
        <title>The first complete genome sequence of the class fimbriimonadia in the phylum armatimonadetes.</title>
        <authorList>
            <person name="Hu Z.Y."/>
            <person name="Wang Y.Z."/>
            <person name="Im W.T."/>
            <person name="Wang S.Y."/>
            <person name="Zhao G.P."/>
            <person name="Zheng H.J."/>
            <person name="Quan Z.X."/>
        </authorList>
    </citation>
    <scope>NUCLEOTIDE SEQUENCE [LARGE SCALE GENOMIC DNA]</scope>
    <source>
        <strain evidence="4">Gsoil 348</strain>
    </source>
</reference>
<proteinExistence type="predicted"/>
<dbReference type="Gene3D" id="1.25.40.20">
    <property type="entry name" value="Ankyrin repeat-containing domain"/>
    <property type="match status" value="1"/>
</dbReference>
<protein>
    <submittedName>
        <fullName evidence="4">Uncharacterized protein</fullName>
    </submittedName>
</protein>
<dbReference type="InterPro" id="IPR050745">
    <property type="entry name" value="Multifunctional_regulatory"/>
</dbReference>
<evidence type="ECO:0000313" key="4">
    <source>
        <dbReference type="EMBL" id="AIE83657.1"/>
    </source>
</evidence>
<dbReference type="EMBL" id="CP007139">
    <property type="protein sequence ID" value="AIE83657.1"/>
    <property type="molecule type" value="Genomic_DNA"/>
</dbReference>
<dbReference type="PROSITE" id="PS50297">
    <property type="entry name" value="ANK_REP_REGION"/>
    <property type="match status" value="2"/>
</dbReference>
<dbReference type="SUPFAM" id="SSF48403">
    <property type="entry name" value="Ankyrin repeat"/>
    <property type="match status" value="1"/>
</dbReference>
<evidence type="ECO:0000256" key="2">
    <source>
        <dbReference type="ARBA" id="ARBA00023043"/>
    </source>
</evidence>
<dbReference type="PANTHER" id="PTHR24189:SF50">
    <property type="entry name" value="ANKYRIN REPEAT AND SOCS BOX PROTEIN 2"/>
    <property type="match status" value="1"/>
</dbReference>
<dbReference type="Pfam" id="PF12796">
    <property type="entry name" value="Ank_2"/>
    <property type="match status" value="1"/>
</dbReference>
<dbReference type="PROSITE" id="PS50088">
    <property type="entry name" value="ANK_REPEAT"/>
    <property type="match status" value="2"/>
</dbReference>
<evidence type="ECO:0000256" key="1">
    <source>
        <dbReference type="ARBA" id="ARBA00022737"/>
    </source>
</evidence>
<accession>A0A068NJN0</accession>
<dbReference type="KEGG" id="fgi:OP10G_0289"/>
<dbReference type="Proteomes" id="UP000027982">
    <property type="component" value="Chromosome"/>
</dbReference>
<keyword evidence="5" id="KW-1185">Reference proteome</keyword>
<evidence type="ECO:0000256" key="3">
    <source>
        <dbReference type="PROSITE-ProRule" id="PRU00023"/>
    </source>
</evidence>
<evidence type="ECO:0000313" key="5">
    <source>
        <dbReference type="Proteomes" id="UP000027982"/>
    </source>
</evidence>
<gene>
    <name evidence="4" type="ORF">OP10G_0289</name>
</gene>
<keyword evidence="2 3" id="KW-0040">ANK repeat</keyword>
<dbReference type="SMART" id="SM00248">
    <property type="entry name" value="ANK"/>
    <property type="match status" value="3"/>
</dbReference>
<name>A0A068NJN0_FIMGI</name>
<keyword evidence="1" id="KW-0677">Repeat</keyword>
<dbReference type="InterPro" id="IPR002110">
    <property type="entry name" value="Ankyrin_rpt"/>
</dbReference>
<dbReference type="eggNOG" id="COG0666">
    <property type="taxonomic scope" value="Bacteria"/>
</dbReference>
<sequence length="265" mass="29923">MVRWAKHEDVKAEIERGADVNEIAGNLTPLDHAIKNDDVAMVDILIRAGADVNQGHPKTGRRPLHSAASSPDLRILELLLEAGADLEGCRETSTPLCFAAAFRKREAYDRLIKAGANALATMKGKVASEWLTSAAAADEYMQQRWETDSKEKRPDEYEPLLRKMMGEYPTAEEYAAHRGNDIFVFSLDRGVFTDPEVQKWARDLGEILRSPERLKECEERFLSGAELARARRERRHFERRLALQEGRKERIALAARGIASTHFDP</sequence>
<dbReference type="HOGENOM" id="CLU_1048680_0_0_0"/>
<dbReference type="AlphaFoldDB" id="A0A068NJN0"/>
<dbReference type="PANTHER" id="PTHR24189">
    <property type="entry name" value="MYOTROPHIN"/>
    <property type="match status" value="1"/>
</dbReference>
<organism evidence="4 5">
    <name type="scientific">Fimbriimonas ginsengisoli Gsoil 348</name>
    <dbReference type="NCBI Taxonomy" id="661478"/>
    <lineage>
        <taxon>Bacteria</taxon>
        <taxon>Bacillati</taxon>
        <taxon>Armatimonadota</taxon>
        <taxon>Fimbriimonadia</taxon>
        <taxon>Fimbriimonadales</taxon>
        <taxon>Fimbriimonadaceae</taxon>
        <taxon>Fimbriimonas</taxon>
    </lineage>
</organism>
<dbReference type="STRING" id="661478.OP10G_0289"/>
<feature type="repeat" description="ANK" evidence="3">
    <location>
        <begin position="59"/>
        <end position="91"/>
    </location>
</feature>
<feature type="repeat" description="ANK" evidence="3">
    <location>
        <begin position="25"/>
        <end position="57"/>
    </location>
</feature>